<evidence type="ECO:0000313" key="2">
    <source>
        <dbReference type="EMBL" id="PIA57554.1"/>
    </source>
</evidence>
<dbReference type="STRING" id="218851.A0A2G5EP61"/>
<evidence type="ECO:0000259" key="1">
    <source>
        <dbReference type="PROSITE" id="PS50144"/>
    </source>
</evidence>
<reference evidence="2 3" key="1">
    <citation type="submission" date="2017-09" db="EMBL/GenBank/DDBJ databases">
        <title>WGS assembly of Aquilegia coerulea Goldsmith.</title>
        <authorList>
            <person name="Hodges S."/>
            <person name="Kramer E."/>
            <person name="Nordborg M."/>
            <person name="Tomkins J."/>
            <person name="Borevitz J."/>
            <person name="Derieg N."/>
            <person name="Yan J."/>
            <person name="Mihaltcheva S."/>
            <person name="Hayes R.D."/>
            <person name="Rokhsar D."/>
        </authorList>
    </citation>
    <scope>NUCLEOTIDE SEQUENCE [LARGE SCALE GENOMIC DNA]</scope>
    <source>
        <strain evidence="3">cv. Goldsmith</strain>
    </source>
</reference>
<dbReference type="PROSITE" id="PS50144">
    <property type="entry name" value="MATH"/>
    <property type="match status" value="2"/>
</dbReference>
<dbReference type="OrthoDB" id="192247at2759"/>
<feature type="domain" description="MATH" evidence="1">
    <location>
        <begin position="7"/>
        <end position="129"/>
    </location>
</feature>
<proteinExistence type="predicted"/>
<name>A0A2G5EP61_AQUCA</name>
<dbReference type="PANTHER" id="PTHR46162">
    <property type="entry name" value="TRAF-LIKE FAMILY PROTEIN"/>
    <property type="match status" value="1"/>
</dbReference>
<feature type="domain" description="MATH" evidence="1">
    <location>
        <begin position="152"/>
        <end position="279"/>
    </location>
</feature>
<protein>
    <recommendedName>
        <fullName evidence="1">MATH domain-containing protein</fullName>
    </recommendedName>
</protein>
<accession>A0A2G5EP61</accession>
<dbReference type="InterPro" id="IPR008974">
    <property type="entry name" value="TRAF-like"/>
</dbReference>
<gene>
    <name evidence="2" type="ORF">AQUCO_00600337v1</name>
</gene>
<dbReference type="AlphaFoldDB" id="A0A2G5EP61"/>
<sequence length="289" mass="32272">LTRDAPPTHFILKIESFSSLASTTLKRYESCEFDAGDYKWRLALYPNGDQNRDYGKDHISLYLVLDKSCRNLKKEISVTFSLFVYDNIRDKYLSVQGVSCFNAMRSLNLFNSPSNGYIISNTCIFGAEVFVIDKTAKGQCLSMVACKPDSYNKFIIWKIENFSALEDKWYSSEMLKVEGYYWKIGLAPKGEATGKGTSLSLYLHSDDANSSVPAGTVVVAEYKLRVVNQINGNHKEFVSTASFSASNRAMGKHQFLDLSNLNKSTGYLVNDTCIVEAEVCVLGSAKTCI</sequence>
<dbReference type="SMART" id="SM00061">
    <property type="entry name" value="MATH"/>
    <property type="match status" value="2"/>
</dbReference>
<dbReference type="CDD" id="cd00121">
    <property type="entry name" value="MATH"/>
    <property type="match status" value="2"/>
</dbReference>
<dbReference type="Pfam" id="PF22486">
    <property type="entry name" value="MATH_2"/>
    <property type="match status" value="2"/>
</dbReference>
<dbReference type="PANTHER" id="PTHR46162:SF2">
    <property type="entry name" value="ANKYRIN REPEAT-CONTAINING PROTEIN-RELATED"/>
    <property type="match status" value="1"/>
</dbReference>
<dbReference type="EMBL" id="KZ305023">
    <property type="protein sequence ID" value="PIA57554.1"/>
    <property type="molecule type" value="Genomic_DNA"/>
</dbReference>
<dbReference type="Gene3D" id="2.60.210.10">
    <property type="entry name" value="Apoptosis, Tumor Necrosis Factor Receptor Associated Protein 2, Chain A"/>
    <property type="match status" value="2"/>
</dbReference>
<dbReference type="InParanoid" id="A0A2G5EP61"/>
<dbReference type="SUPFAM" id="SSF49599">
    <property type="entry name" value="TRAF domain-like"/>
    <property type="match status" value="2"/>
</dbReference>
<evidence type="ECO:0000313" key="3">
    <source>
        <dbReference type="Proteomes" id="UP000230069"/>
    </source>
</evidence>
<organism evidence="2 3">
    <name type="scientific">Aquilegia coerulea</name>
    <name type="common">Rocky mountain columbine</name>
    <dbReference type="NCBI Taxonomy" id="218851"/>
    <lineage>
        <taxon>Eukaryota</taxon>
        <taxon>Viridiplantae</taxon>
        <taxon>Streptophyta</taxon>
        <taxon>Embryophyta</taxon>
        <taxon>Tracheophyta</taxon>
        <taxon>Spermatophyta</taxon>
        <taxon>Magnoliopsida</taxon>
        <taxon>Ranunculales</taxon>
        <taxon>Ranunculaceae</taxon>
        <taxon>Thalictroideae</taxon>
        <taxon>Aquilegia</taxon>
    </lineage>
</organism>
<dbReference type="Proteomes" id="UP000230069">
    <property type="component" value="Unassembled WGS sequence"/>
</dbReference>
<feature type="non-terminal residue" evidence="2">
    <location>
        <position position="1"/>
    </location>
</feature>
<keyword evidence="3" id="KW-1185">Reference proteome</keyword>
<dbReference type="InterPro" id="IPR002083">
    <property type="entry name" value="MATH/TRAF_dom"/>
</dbReference>